<comment type="similarity">
    <text evidence="4">Belongs to the bacterial secretin family.</text>
</comment>
<evidence type="ECO:0000313" key="13">
    <source>
        <dbReference type="Proteomes" id="UP000326678"/>
    </source>
</evidence>
<dbReference type="Proteomes" id="UP000326678">
    <property type="component" value="Chromosome Gxm1"/>
</dbReference>
<feature type="chain" id="PRO_5024845642" evidence="7">
    <location>
        <begin position="27"/>
        <end position="842"/>
    </location>
</feature>
<proteinExistence type="inferred from homology"/>
<dbReference type="InterPro" id="IPR021731">
    <property type="entry name" value="AMIN_dom"/>
</dbReference>
<evidence type="ECO:0000256" key="7">
    <source>
        <dbReference type="SAM" id="SignalP"/>
    </source>
</evidence>
<organism evidence="12 13">
    <name type="scientific">Nostoc sphaeroides CCNUC1</name>
    <dbReference type="NCBI Taxonomy" id="2653204"/>
    <lineage>
        <taxon>Bacteria</taxon>
        <taxon>Bacillati</taxon>
        <taxon>Cyanobacteriota</taxon>
        <taxon>Cyanophyceae</taxon>
        <taxon>Nostocales</taxon>
        <taxon>Nostocaceae</taxon>
        <taxon>Nostoc</taxon>
    </lineage>
</organism>
<name>A0A5P8VUG0_9NOSO</name>
<dbReference type="AlphaFoldDB" id="A0A5P8VUG0"/>
<evidence type="ECO:0000256" key="5">
    <source>
        <dbReference type="RuleBase" id="RU004004"/>
    </source>
</evidence>
<sequence>MKQLHGNSFILGTTAFVFLAAQPVWAQISQITNVQLNPVNGGISVALKTSSGSRPQVFTTKRGKALVADIINAQLRLPQGNSFRQDSPAPGIASVEVNQLDANSIRVTVTGSNNTPNSQPVVRSQNGITLSFSPSAGTIASTPTQTAQTFTAPPATPPAQPGQNSGVLVPNPQITIDGQPAQAAGPGQPVSQAPPFLPRAIAPPVGDIAISNTDASPTTIDLGTQERVPRLVLRDAPVREVLSLLARAANLNLAYVEGQQPAGAAAQATSQTISLDIENEPVQDVFNYVLRLSGLEANRSNRTVFVGAKLPNATRDMVMRSLRLNQVSVGVALNFLVGLGAESAVSRERQVTSVSAVAVGTGVAPVTQSQTTTETRVETQRVDFKDSSPLLRGLQALGDERTNSLTLIGSPKLVEMAIAQLTQLDIRRRQVVVNVKIIDVNLLNTQDYNTSFSFGIGNNYFSNDGGAATLNFGGSRPATSSEVSSNLSGGRPVTANPYSDGNTFLDLNNSTPIPGTGVGNRRIVDGELQTDLPGGTESFFNRRAGVSENPFQAGLTDFTRGTPDITTVTNTPAVPGTAAVPAVVDAQGNVLVPAVPATAGTPARTVTTFTPGVLGTATSALPSLYQFPKRLLASLQAQITNGNAKILTDPTLIVQEGQQATVKLTQEVLGNVTSKITSTDGLSTQTITAEKTDVGLTLAVKVDRIDDNGFVSLSVAPIVKAPQSSAELNVGGGNFQQIFLVSERSLNSGSIRLRDGQTLILSGIIQDTDRTSISKIPILGDLPLIGSLFRSTNRSNQRNEVIVLLTPQIMDDTENSSYGYNYTPSPEVRQILERRGLKLPGR</sequence>
<feature type="region of interest" description="Disordered" evidence="6">
    <location>
        <begin position="473"/>
        <end position="521"/>
    </location>
</feature>
<dbReference type="Pfam" id="PF11741">
    <property type="entry name" value="AMIN"/>
    <property type="match status" value="1"/>
</dbReference>
<dbReference type="InterPro" id="IPR005644">
    <property type="entry name" value="NolW-like"/>
</dbReference>
<keyword evidence="2" id="KW-0472">Membrane</keyword>
<dbReference type="PANTHER" id="PTHR30332:SF17">
    <property type="entry name" value="TYPE IV PILIATION SYSTEM PROTEIN DR_0774-RELATED"/>
    <property type="match status" value="1"/>
</dbReference>
<feature type="domain" description="Type II/III secretion system secretin-like" evidence="8">
    <location>
        <begin position="638"/>
        <end position="810"/>
    </location>
</feature>
<evidence type="ECO:0000313" key="12">
    <source>
        <dbReference type="EMBL" id="QFS44020.1"/>
    </source>
</evidence>
<evidence type="ECO:0000256" key="1">
    <source>
        <dbReference type="ARBA" id="ARBA00022448"/>
    </source>
</evidence>
<keyword evidence="1 5" id="KW-0813">Transport</keyword>
<dbReference type="Pfam" id="PF03958">
    <property type="entry name" value="Secretin_N"/>
    <property type="match status" value="1"/>
</dbReference>
<dbReference type="Pfam" id="PF07660">
    <property type="entry name" value="STN"/>
    <property type="match status" value="1"/>
</dbReference>
<evidence type="ECO:0000259" key="10">
    <source>
        <dbReference type="Pfam" id="PF07660"/>
    </source>
</evidence>
<dbReference type="GO" id="GO:0009279">
    <property type="term" value="C:cell outer membrane"/>
    <property type="evidence" value="ECO:0007669"/>
    <property type="project" value="UniProtKB-SubCell"/>
</dbReference>
<feature type="domain" description="Secretin/TonB short N-terminal" evidence="10">
    <location>
        <begin position="270"/>
        <end position="309"/>
    </location>
</feature>
<protein>
    <submittedName>
        <fullName evidence="12">PilQ, type IV pilus assembly protein PilQ</fullName>
    </submittedName>
</protein>
<keyword evidence="3" id="KW-0998">Cell outer membrane</keyword>
<feature type="domain" description="NolW-like" evidence="9">
    <location>
        <begin position="320"/>
        <end position="430"/>
    </location>
</feature>
<dbReference type="Gene3D" id="2.60.40.3500">
    <property type="match status" value="1"/>
</dbReference>
<dbReference type="InterPro" id="IPR050810">
    <property type="entry name" value="Bact_Secretion_Sys_Channel"/>
</dbReference>
<comment type="subcellular location">
    <subcellularLocation>
        <location evidence="5">Cell outer membrane</location>
    </subcellularLocation>
</comment>
<reference evidence="12 13" key="1">
    <citation type="submission" date="2019-10" db="EMBL/GenBank/DDBJ databases">
        <title>Genomic and transcriptomic insights into the perfect genentic adaptation of a filamentous nitrogen-fixing cyanobacterium to rice fields.</title>
        <authorList>
            <person name="Chen Z."/>
        </authorList>
    </citation>
    <scope>NUCLEOTIDE SEQUENCE [LARGE SCALE GENOMIC DNA]</scope>
    <source>
        <strain evidence="12">CCNUC1</strain>
    </source>
</reference>
<evidence type="ECO:0000259" key="8">
    <source>
        <dbReference type="Pfam" id="PF00263"/>
    </source>
</evidence>
<evidence type="ECO:0000259" key="9">
    <source>
        <dbReference type="Pfam" id="PF03958"/>
    </source>
</evidence>
<accession>A0A5P8VUG0</accession>
<feature type="domain" description="AMIN" evidence="11">
    <location>
        <begin position="33"/>
        <end position="127"/>
    </location>
</feature>
<feature type="compositionally biased region" description="Polar residues" evidence="6">
    <location>
        <begin position="496"/>
        <end position="513"/>
    </location>
</feature>
<feature type="signal peptide" evidence="7">
    <location>
        <begin position="1"/>
        <end position="26"/>
    </location>
</feature>
<evidence type="ECO:0000259" key="11">
    <source>
        <dbReference type="Pfam" id="PF11741"/>
    </source>
</evidence>
<gene>
    <name evidence="12" type="ORF">GXM_01493</name>
</gene>
<dbReference type="EMBL" id="CP045226">
    <property type="protein sequence ID" value="QFS44020.1"/>
    <property type="molecule type" value="Genomic_DNA"/>
</dbReference>
<evidence type="ECO:0000256" key="2">
    <source>
        <dbReference type="ARBA" id="ARBA00023136"/>
    </source>
</evidence>
<keyword evidence="7" id="KW-0732">Signal</keyword>
<dbReference type="KEGG" id="nsh:GXM_01493"/>
<evidence type="ECO:0000256" key="3">
    <source>
        <dbReference type="ARBA" id="ARBA00023237"/>
    </source>
</evidence>
<dbReference type="GO" id="GO:0009306">
    <property type="term" value="P:protein secretion"/>
    <property type="evidence" value="ECO:0007669"/>
    <property type="project" value="InterPro"/>
</dbReference>
<dbReference type="Pfam" id="PF00263">
    <property type="entry name" value="Secretin"/>
    <property type="match status" value="1"/>
</dbReference>
<evidence type="ECO:0000256" key="6">
    <source>
        <dbReference type="SAM" id="MobiDB-lite"/>
    </source>
</evidence>
<dbReference type="InterPro" id="IPR011662">
    <property type="entry name" value="Secretin/TonB_short_N"/>
</dbReference>
<dbReference type="RefSeq" id="WP_152588468.1">
    <property type="nucleotide sequence ID" value="NZ_CP045226.1"/>
</dbReference>
<keyword evidence="13" id="KW-1185">Reference proteome</keyword>
<feature type="compositionally biased region" description="Polar residues" evidence="6">
    <location>
        <begin position="477"/>
        <end position="488"/>
    </location>
</feature>
<dbReference type="InterPro" id="IPR004846">
    <property type="entry name" value="T2SS/T3SS_dom"/>
</dbReference>
<dbReference type="GO" id="GO:0015627">
    <property type="term" value="C:type II protein secretion system complex"/>
    <property type="evidence" value="ECO:0007669"/>
    <property type="project" value="TreeGrafter"/>
</dbReference>
<evidence type="ECO:0000256" key="4">
    <source>
        <dbReference type="RuleBase" id="RU004003"/>
    </source>
</evidence>
<dbReference type="PANTHER" id="PTHR30332">
    <property type="entry name" value="PROBABLE GENERAL SECRETION PATHWAY PROTEIN D"/>
    <property type="match status" value="1"/>
</dbReference>